<keyword evidence="2" id="KW-1185">Reference proteome</keyword>
<dbReference type="RefSeq" id="WP_310344536.1">
    <property type="nucleotide sequence ID" value="NZ_JAVDXO010000008.1"/>
</dbReference>
<sequence length="349" mass="39074">MAAKKSARVARGLAASISTKSLHSGIWTRTLLVANRFRVIRTIDVAVCCFAERPYKAALTAAQRAMRGMVKANLLRRYRTDRFQTVYGLTQGGVDWLAEAGFEASSSVRRVSDMTNPEHRLWAQFWTLACEARGLQARTEQELLQHLNRNTKPGHALIQGLLSVQIQQASKGRSMLLRPDAVAMEADGTTWLEVDRSKRGTDREASLRALASSVGRTLKDGSNLRRVIVFCKTERIRLRALAVLEGLAKGNNSEVLVSGRRHFREQTPGTYEVWNAQEMPLADGRTELVDVLSGQVIIQLLPTWLPKVRIDASNCHSLAGWFDENYLPYARPWTDKPWSKVASPLLQPL</sequence>
<dbReference type="Proteomes" id="UP001268089">
    <property type="component" value="Unassembled WGS sequence"/>
</dbReference>
<name>A0ABU1ZQT5_9BURK</name>
<reference evidence="1 2" key="1">
    <citation type="submission" date="2023-07" db="EMBL/GenBank/DDBJ databases">
        <title>Sorghum-associated microbial communities from plants grown in Nebraska, USA.</title>
        <authorList>
            <person name="Schachtman D."/>
        </authorList>
    </citation>
    <scope>NUCLEOTIDE SEQUENCE [LARGE SCALE GENOMIC DNA]</scope>
    <source>
        <strain evidence="1 2">BE308</strain>
    </source>
</reference>
<comment type="caution">
    <text evidence="1">The sequence shown here is derived from an EMBL/GenBank/DDBJ whole genome shotgun (WGS) entry which is preliminary data.</text>
</comment>
<proteinExistence type="predicted"/>
<dbReference type="EMBL" id="JAVDXO010000008">
    <property type="protein sequence ID" value="MDR7307922.1"/>
    <property type="molecule type" value="Genomic_DNA"/>
</dbReference>
<accession>A0ABU1ZQT5</accession>
<evidence type="ECO:0008006" key="3">
    <source>
        <dbReference type="Google" id="ProtNLM"/>
    </source>
</evidence>
<protein>
    <recommendedName>
        <fullName evidence="3">Replication-relaxation</fullName>
    </recommendedName>
</protein>
<organism evidence="1 2">
    <name type="scientific">Rhodoferax saidenbachensis</name>
    <dbReference type="NCBI Taxonomy" id="1484693"/>
    <lineage>
        <taxon>Bacteria</taxon>
        <taxon>Pseudomonadati</taxon>
        <taxon>Pseudomonadota</taxon>
        <taxon>Betaproteobacteria</taxon>
        <taxon>Burkholderiales</taxon>
        <taxon>Comamonadaceae</taxon>
        <taxon>Rhodoferax</taxon>
    </lineage>
</organism>
<evidence type="ECO:0000313" key="2">
    <source>
        <dbReference type="Proteomes" id="UP001268089"/>
    </source>
</evidence>
<evidence type="ECO:0000313" key="1">
    <source>
        <dbReference type="EMBL" id="MDR7307922.1"/>
    </source>
</evidence>
<gene>
    <name evidence="1" type="ORF">J2X15_003227</name>
</gene>